<keyword evidence="2" id="KW-1185">Reference proteome</keyword>
<dbReference type="Proteomes" id="UP001272987">
    <property type="component" value="Unassembled WGS sequence"/>
</dbReference>
<dbReference type="EMBL" id="JARAWP010000040">
    <property type="protein sequence ID" value="MDX3024998.1"/>
    <property type="molecule type" value="Genomic_DNA"/>
</dbReference>
<dbReference type="RefSeq" id="WP_319167416.1">
    <property type="nucleotide sequence ID" value="NZ_JARAWP010000040.1"/>
</dbReference>
<gene>
    <name evidence="1" type="ORF">PV666_45110</name>
</gene>
<evidence type="ECO:0000313" key="2">
    <source>
        <dbReference type="Proteomes" id="UP001272987"/>
    </source>
</evidence>
<organism evidence="1 2">
    <name type="scientific">Streptomyces acidiscabies</name>
    <dbReference type="NCBI Taxonomy" id="42234"/>
    <lineage>
        <taxon>Bacteria</taxon>
        <taxon>Bacillati</taxon>
        <taxon>Actinomycetota</taxon>
        <taxon>Actinomycetes</taxon>
        <taxon>Kitasatosporales</taxon>
        <taxon>Streptomycetaceae</taxon>
        <taxon>Streptomyces</taxon>
    </lineage>
</organism>
<name>A0ABU4ME76_9ACTN</name>
<proteinExistence type="predicted"/>
<evidence type="ECO:0000313" key="1">
    <source>
        <dbReference type="EMBL" id="MDX3024998.1"/>
    </source>
</evidence>
<protein>
    <submittedName>
        <fullName evidence="1">Uncharacterized protein</fullName>
    </submittedName>
</protein>
<reference evidence="1 2" key="1">
    <citation type="journal article" date="2023" name="Microb. Genom.">
        <title>Mesoterricola silvestris gen. nov., sp. nov., Mesoterricola sediminis sp. nov., Geothrix oryzae sp. nov., Geothrix edaphica sp. nov., Geothrix rubra sp. nov., and Geothrix limicola sp. nov., six novel members of Acidobacteriota isolated from soils.</title>
        <authorList>
            <person name="Weisberg A.J."/>
            <person name="Pearce E."/>
            <person name="Kramer C.G."/>
            <person name="Chang J.H."/>
            <person name="Clarke C.R."/>
        </authorList>
    </citation>
    <scope>NUCLEOTIDE SEQUENCE [LARGE SCALE GENOMIC DNA]</scope>
    <source>
        <strain evidence="1 2">NB05-1H</strain>
    </source>
</reference>
<accession>A0ABU4ME76</accession>
<comment type="caution">
    <text evidence="1">The sequence shown here is derived from an EMBL/GenBank/DDBJ whole genome shotgun (WGS) entry which is preliminary data.</text>
</comment>
<sequence>MTAETTTAPSAWKAAVSRATVVADRELPGRMKEDCWDDVAVRDIITVVLYALHVRHATPVDEMPWSKALWWLWDDERVIHLVEDTLPAAGRALTTPDDELTDPLLSRWRWLNRTWDPDAPIRRRNVPPPPWEILTQRGHDAADGPLPEPRWEGMSRGIAGALPDPAVEVCTPWAAAAVGAVLSAEQGYLTVLQRARVHGGRFAGQGGYVRDIRWHFDDEKQQVTGPESYAVDLDDTEGTERIDAELLQPATDFRWAHRPEGTLKDGPPPELSTPLPPIPSCAEDLERLLAGASNPEALPEDLRNSIRGARRHHHLDMRRLAAPRPHRATAQLLLHWYELTDRYMDDPAGRAEVWELLTTEHLHDEQPVRRLATSESEAKALAKQHTGLLL</sequence>